<name>X1KV31_9ZZZZ</name>
<evidence type="ECO:0000256" key="1">
    <source>
        <dbReference type="SAM" id="Phobius"/>
    </source>
</evidence>
<protein>
    <recommendedName>
        <fullName evidence="3">Integral membrane protein</fullName>
    </recommendedName>
</protein>
<evidence type="ECO:0000313" key="2">
    <source>
        <dbReference type="EMBL" id="GAH85853.1"/>
    </source>
</evidence>
<feature type="transmembrane region" description="Helical" evidence="1">
    <location>
        <begin position="43"/>
        <end position="64"/>
    </location>
</feature>
<comment type="caution">
    <text evidence="2">The sequence shown here is derived from an EMBL/GenBank/DDBJ whole genome shotgun (WGS) entry which is preliminary data.</text>
</comment>
<dbReference type="EMBL" id="BARU01039870">
    <property type="protein sequence ID" value="GAH85853.1"/>
    <property type="molecule type" value="Genomic_DNA"/>
</dbReference>
<accession>X1KV31</accession>
<reference evidence="2" key="1">
    <citation type="journal article" date="2014" name="Front. Microbiol.">
        <title>High frequency of phylogenetically diverse reductive dehalogenase-homologous genes in deep subseafloor sedimentary metagenomes.</title>
        <authorList>
            <person name="Kawai M."/>
            <person name="Futagami T."/>
            <person name="Toyoda A."/>
            <person name="Takaki Y."/>
            <person name="Nishi S."/>
            <person name="Hori S."/>
            <person name="Arai W."/>
            <person name="Tsubouchi T."/>
            <person name="Morono Y."/>
            <person name="Uchiyama I."/>
            <person name="Ito T."/>
            <person name="Fujiyama A."/>
            <person name="Inagaki F."/>
            <person name="Takami H."/>
        </authorList>
    </citation>
    <scope>NUCLEOTIDE SEQUENCE</scope>
    <source>
        <strain evidence="2">Expedition CK06-06</strain>
    </source>
</reference>
<keyword evidence="1" id="KW-1133">Transmembrane helix</keyword>
<feature type="transmembrane region" description="Helical" evidence="1">
    <location>
        <begin position="12"/>
        <end position="31"/>
    </location>
</feature>
<feature type="transmembrane region" description="Helical" evidence="1">
    <location>
        <begin position="76"/>
        <end position="108"/>
    </location>
</feature>
<dbReference type="AlphaFoldDB" id="X1KV31"/>
<proteinExistence type="predicted"/>
<organism evidence="2">
    <name type="scientific">marine sediment metagenome</name>
    <dbReference type="NCBI Taxonomy" id="412755"/>
    <lineage>
        <taxon>unclassified sequences</taxon>
        <taxon>metagenomes</taxon>
        <taxon>ecological metagenomes</taxon>
    </lineage>
</organism>
<sequence>MTKHYKNEGLMKVLVILGALVGLVTLILGLAEMQNYMIVPPLVALDRIIIFIIGLVIVVLTFWVGFKPNDPIPFHWLILIIFTILLIVFGAGIWACVLVLIAGLIGIVEEL</sequence>
<keyword evidence="1" id="KW-0472">Membrane</keyword>
<keyword evidence="1" id="KW-0812">Transmembrane</keyword>
<evidence type="ECO:0008006" key="3">
    <source>
        <dbReference type="Google" id="ProtNLM"/>
    </source>
</evidence>
<gene>
    <name evidence="2" type="ORF">S03H2_61735</name>
</gene>